<sequence length="104" mass="12111">MSMECIVHFTVGHKEGPKKLRGLIFVDKGKSPTGQQLLDMFHRNGIPRWCLTPHDELLFRPENSAETYTYIRVNELDLGQERYTEDRNLKSLLNELLPKQRTGL</sequence>
<name>A0A2R9SZG9_9BACL</name>
<evidence type="ECO:0000313" key="2">
    <source>
        <dbReference type="Proteomes" id="UP000003094"/>
    </source>
</evidence>
<gene>
    <name evidence="1" type="ORF">PVOR_05915</name>
</gene>
<evidence type="ECO:0000313" key="1">
    <source>
        <dbReference type="EMBL" id="EFU42753.1"/>
    </source>
</evidence>
<proteinExistence type="predicted"/>
<organism evidence="1 2">
    <name type="scientific">Paenibacillus vortex V453</name>
    <dbReference type="NCBI Taxonomy" id="715225"/>
    <lineage>
        <taxon>Bacteria</taxon>
        <taxon>Bacillati</taxon>
        <taxon>Bacillota</taxon>
        <taxon>Bacilli</taxon>
        <taxon>Bacillales</taxon>
        <taxon>Paenibacillaceae</taxon>
        <taxon>Paenibacillus</taxon>
    </lineage>
</organism>
<dbReference type="EMBL" id="ADHJ01000012">
    <property type="protein sequence ID" value="EFU42753.1"/>
    <property type="molecule type" value="Genomic_DNA"/>
</dbReference>
<dbReference type="KEGG" id="pvo:PVOR_05915"/>
<keyword evidence="2" id="KW-1185">Reference proteome</keyword>
<protein>
    <submittedName>
        <fullName evidence="1">Uncharacterized protein</fullName>
    </submittedName>
</protein>
<reference evidence="1 2" key="1">
    <citation type="journal article" date="2010" name="BMC Genomics">
        <title>Genome sequence of the pattern forming Paenibacillus vortex bacterium reveals potential for thriving in complex environments.</title>
        <authorList>
            <person name="Sirota-Madi A."/>
            <person name="Olender T."/>
            <person name="Helman Y."/>
            <person name="Ingham C."/>
            <person name="Brainis I."/>
            <person name="Roth D."/>
            <person name="Hagi E."/>
            <person name="Brodsky L."/>
            <person name="Leshkowitz D."/>
            <person name="Galatenko V."/>
            <person name="Nikolaev V."/>
            <person name="Mugasimangalam R.C."/>
            <person name="Bransburg-Zabary S."/>
            <person name="Gutnick D.L."/>
            <person name="Lancet D."/>
            <person name="Ben-Jacob E."/>
        </authorList>
    </citation>
    <scope>NUCLEOTIDE SEQUENCE [LARGE SCALE GENOMIC DNA]</scope>
    <source>
        <strain evidence="1 2">V453</strain>
    </source>
</reference>
<dbReference type="AlphaFoldDB" id="A0A2R9SZG9"/>
<comment type="caution">
    <text evidence="1">The sequence shown here is derived from an EMBL/GenBank/DDBJ whole genome shotgun (WGS) entry which is preliminary data.</text>
</comment>
<accession>A0A2R9SZG9</accession>
<dbReference type="Proteomes" id="UP000003094">
    <property type="component" value="Unassembled WGS sequence"/>
</dbReference>